<accession>A0A1G9TH10</accession>
<reference evidence="2" key="1">
    <citation type="submission" date="2016-10" db="EMBL/GenBank/DDBJ databases">
        <authorList>
            <person name="Varghese N."/>
            <person name="Submissions S."/>
        </authorList>
    </citation>
    <scope>NUCLEOTIDE SEQUENCE [LARGE SCALE GENOMIC DNA]</scope>
    <source>
        <strain evidence="2">DSM 45419</strain>
    </source>
</reference>
<gene>
    <name evidence="1" type="ORF">SAMN05660642_02509</name>
</gene>
<sequence>MSTYPNPGLEAELAYRRELLQQIGRGTRTRRNAWTTRWSRRAR</sequence>
<evidence type="ECO:0000313" key="1">
    <source>
        <dbReference type="EMBL" id="SDM47031.1"/>
    </source>
</evidence>
<dbReference type="STRING" id="1137991.SAMN05660642_02509"/>
<dbReference type="EMBL" id="FNHE01000006">
    <property type="protein sequence ID" value="SDM47031.1"/>
    <property type="molecule type" value="Genomic_DNA"/>
</dbReference>
<dbReference type="AlphaFoldDB" id="A0A1G9TH10"/>
<keyword evidence="2" id="KW-1185">Reference proteome</keyword>
<dbReference type="RefSeq" id="WP_281241934.1">
    <property type="nucleotide sequence ID" value="NZ_FNHE01000006.1"/>
</dbReference>
<evidence type="ECO:0000313" key="2">
    <source>
        <dbReference type="Proteomes" id="UP000198680"/>
    </source>
</evidence>
<protein>
    <submittedName>
        <fullName evidence="1">Uncharacterized protein</fullName>
    </submittedName>
</protein>
<organism evidence="1 2">
    <name type="scientific">Geodermatophilus siccatus</name>
    <dbReference type="NCBI Taxonomy" id="1137991"/>
    <lineage>
        <taxon>Bacteria</taxon>
        <taxon>Bacillati</taxon>
        <taxon>Actinomycetota</taxon>
        <taxon>Actinomycetes</taxon>
        <taxon>Geodermatophilales</taxon>
        <taxon>Geodermatophilaceae</taxon>
        <taxon>Geodermatophilus</taxon>
    </lineage>
</organism>
<name>A0A1G9TH10_9ACTN</name>
<proteinExistence type="predicted"/>
<dbReference type="Proteomes" id="UP000198680">
    <property type="component" value="Unassembled WGS sequence"/>
</dbReference>